<keyword evidence="1" id="KW-0862">Zinc</keyword>
<accession>A0A225V7S0</accession>
<evidence type="ECO:0000259" key="2">
    <source>
        <dbReference type="PROSITE" id="PS50089"/>
    </source>
</evidence>
<dbReference type="Proteomes" id="UP000198211">
    <property type="component" value="Unassembled WGS sequence"/>
</dbReference>
<dbReference type="GO" id="GO:0008270">
    <property type="term" value="F:zinc ion binding"/>
    <property type="evidence" value="ECO:0007669"/>
    <property type="project" value="UniProtKB-KW"/>
</dbReference>
<protein>
    <submittedName>
        <fullName evidence="3">Urease accessory protein</fullName>
    </submittedName>
</protein>
<comment type="caution">
    <text evidence="3">The sequence shown here is derived from an EMBL/GenBank/DDBJ whole genome shotgun (WGS) entry which is preliminary data.</text>
</comment>
<gene>
    <name evidence="3" type="ORF">PHMEG_00027277</name>
</gene>
<evidence type="ECO:0000313" key="4">
    <source>
        <dbReference type="Proteomes" id="UP000198211"/>
    </source>
</evidence>
<keyword evidence="4" id="KW-1185">Reference proteome</keyword>
<keyword evidence="1" id="KW-0863">Zinc-finger</keyword>
<dbReference type="OrthoDB" id="10009520at2759"/>
<reference evidence="4" key="1">
    <citation type="submission" date="2017-03" db="EMBL/GenBank/DDBJ databases">
        <title>Phytopthora megakarya and P. palmivora, two closely related causual agents of cacao black pod achieved similar genome size and gene model numbers by different mechanisms.</title>
        <authorList>
            <person name="Ali S."/>
            <person name="Shao J."/>
            <person name="Larry D.J."/>
            <person name="Kronmiller B."/>
            <person name="Shen D."/>
            <person name="Strem M.D."/>
            <person name="Melnick R.L."/>
            <person name="Guiltinan M.J."/>
            <person name="Tyler B.M."/>
            <person name="Meinhardt L.W."/>
            <person name="Bailey B.A."/>
        </authorList>
    </citation>
    <scope>NUCLEOTIDE SEQUENCE [LARGE SCALE GENOMIC DNA]</scope>
    <source>
        <strain evidence="4">zdho120</strain>
    </source>
</reference>
<dbReference type="PROSITE" id="PS50089">
    <property type="entry name" value="ZF_RING_2"/>
    <property type="match status" value="1"/>
</dbReference>
<evidence type="ECO:0000313" key="3">
    <source>
        <dbReference type="EMBL" id="OWZ01352.1"/>
    </source>
</evidence>
<keyword evidence="1" id="KW-0479">Metal-binding</keyword>
<dbReference type="AlphaFoldDB" id="A0A225V7S0"/>
<name>A0A225V7S0_9STRA</name>
<dbReference type="EMBL" id="NBNE01006918">
    <property type="protein sequence ID" value="OWZ01352.1"/>
    <property type="molecule type" value="Genomic_DNA"/>
</dbReference>
<proteinExistence type="predicted"/>
<organism evidence="3 4">
    <name type="scientific">Phytophthora megakarya</name>
    <dbReference type="NCBI Taxonomy" id="4795"/>
    <lineage>
        <taxon>Eukaryota</taxon>
        <taxon>Sar</taxon>
        <taxon>Stramenopiles</taxon>
        <taxon>Oomycota</taxon>
        <taxon>Peronosporomycetes</taxon>
        <taxon>Peronosporales</taxon>
        <taxon>Peronosporaceae</taxon>
        <taxon>Phytophthora</taxon>
    </lineage>
</organism>
<evidence type="ECO:0000256" key="1">
    <source>
        <dbReference type="PROSITE-ProRule" id="PRU00175"/>
    </source>
</evidence>
<dbReference type="InterPro" id="IPR001841">
    <property type="entry name" value="Znf_RING"/>
</dbReference>
<feature type="domain" description="RING-type" evidence="2">
    <location>
        <begin position="6"/>
        <end position="60"/>
    </location>
</feature>
<sequence length="418" mass="49092">MTRKTCQICLESIEDDQLLTQICGKSCSAEICRQCMGRHVEVTLQQFYPGVLPRVRCPVCLTLLHVSRWDHRVPHEIKSTLTATHAELCRQACSVTPPCCHKTDYSHLPEFDPYHKPARPIKLLPSQLETFKAMCKQFCRHQLAARAVLDYAFATFGKVKAAILINDLTLCRIQDLERRATLLLSLMYLQPNTRTKCCRCNFCFNCKRQGHHKKCPDKFDEGNDLVRCRMCRALLLKVDGCDAVHCVCGHNMRWSAELSLRQERKKGIIPVDIFDSPLTDQWLQFRARLITVMRNLRSKWLNERIEVVQSVLYPVFVHYLWRFRFRQVLTKEFRAVWKTRRAKRVTQNLVVVGGILREAVASYLWRRRFRKVLTNMMSELFWKTYRHSHPEELEAESDVVNTLFRIRAFDEESKDSVR</sequence>